<evidence type="ECO:0000313" key="2">
    <source>
        <dbReference type="Proteomes" id="UP000054926"/>
    </source>
</evidence>
<reference evidence="1 2" key="1">
    <citation type="submission" date="2015-11" db="EMBL/GenBank/DDBJ databases">
        <title>Genomic analysis of 38 Legionella species identifies large and diverse effector repertoires.</title>
        <authorList>
            <person name="Burstein D."/>
            <person name="Amaro F."/>
            <person name="Zusman T."/>
            <person name="Lifshitz Z."/>
            <person name="Cohen O."/>
            <person name="Gilbert J.A."/>
            <person name="Pupko T."/>
            <person name="Shuman H.A."/>
            <person name="Segal G."/>
        </authorList>
    </citation>
    <scope>NUCLEOTIDE SEQUENCE [LARGE SCALE GENOMIC DNA]</scope>
    <source>
        <strain evidence="1 2">IMVS3376</strain>
    </source>
</reference>
<comment type="caution">
    <text evidence="1">The sequence shown here is derived from an EMBL/GenBank/DDBJ whole genome shotgun (WGS) entry which is preliminary data.</text>
</comment>
<name>A0A0W0ZKG5_9GAMM</name>
<accession>A0A0W0ZKG5</accession>
<dbReference type="PATRIC" id="fig|947033.5.peg.2812"/>
<dbReference type="AlphaFoldDB" id="A0A0W0ZKG5"/>
<sequence length="369" mass="40695">MWKKADKLVLSPFGSTVLSNVSSSYSGRLGTIFSSTFRAREFEQTLKSTVLLPAKKAKVDLPTMLEGLPKSVPLHRGMAGLEEVESIVTHGKFGAGKYTKRPASLDIAEFIDKPKSSLLLSTSPDPHTVREYMIGFQLITAKGAIVSMGLPAVFIRPQTARHVDVELFEHYQKVINAAVELGNRTQYENIFDLAHGNNETTVILGATKQDDWRPRFDRDIHSIVLVEGAGRILSGFTNANTVEATTIENPGYSKRLMAIEVFSTASGEGAFYDKYHRTMTKRSQELGLIEGDQRILTMSDASALMSSPKYLELMEQHTTTGETMVLQSVPRGIPIGSEELIEYVAFLIESNPEKTPVIPTDTTSSARYS</sequence>
<evidence type="ECO:0000313" key="1">
    <source>
        <dbReference type="EMBL" id="KTD69490.1"/>
    </source>
</evidence>
<dbReference type="EMBL" id="LNYY01000019">
    <property type="protein sequence ID" value="KTD69490.1"/>
    <property type="molecule type" value="Genomic_DNA"/>
</dbReference>
<proteinExistence type="predicted"/>
<keyword evidence="2" id="KW-1185">Reference proteome</keyword>
<gene>
    <name evidence="1" type="ORF">Lste_2648</name>
</gene>
<dbReference type="Proteomes" id="UP000054926">
    <property type="component" value="Unassembled WGS sequence"/>
</dbReference>
<organism evidence="1 2">
    <name type="scientific">Legionella steelei</name>
    <dbReference type="NCBI Taxonomy" id="947033"/>
    <lineage>
        <taxon>Bacteria</taxon>
        <taxon>Pseudomonadati</taxon>
        <taxon>Pseudomonadota</taxon>
        <taxon>Gammaproteobacteria</taxon>
        <taxon>Legionellales</taxon>
        <taxon>Legionellaceae</taxon>
        <taxon>Legionella</taxon>
    </lineage>
</organism>
<protein>
    <submittedName>
        <fullName evidence="1">Uncharacterized protein</fullName>
    </submittedName>
</protein>
<dbReference type="OrthoDB" id="5649738at2"/>
<dbReference type="RefSeq" id="WP_058511425.1">
    <property type="nucleotide sequence ID" value="NZ_DAIOMV010000011.1"/>
</dbReference>